<dbReference type="NCBIfam" id="NF041492">
    <property type="entry name" value="MobF"/>
    <property type="match status" value="1"/>
</dbReference>
<dbReference type="SMART" id="SM00382">
    <property type="entry name" value="AAA"/>
    <property type="match status" value="1"/>
</dbReference>
<dbReference type="Gene3D" id="3.40.50.300">
    <property type="entry name" value="P-loop containing nucleotide triphosphate hydrolases"/>
    <property type="match status" value="2"/>
</dbReference>
<feature type="compositionally biased region" description="Basic and acidic residues" evidence="1">
    <location>
        <begin position="31"/>
        <end position="44"/>
    </location>
</feature>
<dbReference type="EMBL" id="JAXCLA010000009">
    <property type="protein sequence ID" value="MDY0747935.1"/>
    <property type="molecule type" value="Genomic_DNA"/>
</dbReference>
<accession>A0ABU5DNP9</accession>
<dbReference type="Proteomes" id="UP001285263">
    <property type="component" value="Unassembled WGS sequence"/>
</dbReference>
<dbReference type="SUPFAM" id="SSF55464">
    <property type="entry name" value="Origin of replication-binding domain, RBD-like"/>
    <property type="match status" value="1"/>
</dbReference>
<name>A0ABU5DNP9_9BURK</name>
<dbReference type="Pfam" id="PF13604">
    <property type="entry name" value="AAA_30"/>
    <property type="match status" value="1"/>
</dbReference>
<evidence type="ECO:0000313" key="4">
    <source>
        <dbReference type="Proteomes" id="UP001285263"/>
    </source>
</evidence>
<dbReference type="InterPro" id="IPR027417">
    <property type="entry name" value="P-loop_NTPase"/>
</dbReference>
<dbReference type="RefSeq" id="WP_320425904.1">
    <property type="nucleotide sequence ID" value="NZ_JAXCLA010000009.1"/>
</dbReference>
<reference evidence="3 4" key="1">
    <citation type="submission" date="2023-11" db="EMBL/GenBank/DDBJ databases">
        <title>Paucibacter sp. nov., isolated from fresh soil in Korea.</title>
        <authorList>
            <person name="Le N.T.T."/>
        </authorList>
    </citation>
    <scope>NUCLEOTIDE SEQUENCE [LARGE SCALE GENOMIC DNA]</scope>
    <source>
        <strain evidence="3 4">R3-3</strain>
    </source>
</reference>
<dbReference type="Gene3D" id="2.30.30.940">
    <property type="match status" value="1"/>
</dbReference>
<dbReference type="SUPFAM" id="SSF52540">
    <property type="entry name" value="P-loop containing nucleoside triphosphate hydrolases"/>
    <property type="match status" value="2"/>
</dbReference>
<proteinExistence type="predicted"/>
<keyword evidence="4" id="KW-1185">Reference proteome</keyword>
<evidence type="ECO:0000259" key="2">
    <source>
        <dbReference type="SMART" id="SM00382"/>
    </source>
</evidence>
<evidence type="ECO:0000313" key="3">
    <source>
        <dbReference type="EMBL" id="MDY0747935.1"/>
    </source>
</evidence>
<dbReference type="InterPro" id="IPR014862">
    <property type="entry name" value="TrwC"/>
</dbReference>
<feature type="domain" description="AAA+ ATPase" evidence="2">
    <location>
        <begin position="462"/>
        <end position="821"/>
    </location>
</feature>
<sequence>MLSIAKIGPSTSRAGKPGQGGYLAYLGPAAEPRDERRAEFDEYARGPQQDGAPKPFWACKGPALLGLDAIAEAEQVERLAQGFHPITGKALVKGAGERHSMGLDLTFSAPKDFSALFAGADAATRTELLECLREAATAALDYAEAATVTRHGAGGKIKQIAEAAIASCYTHFASRALDPQLHIHAFLFNVGKRMGVDEWSALEQRPQFERKMPTGILFRTELAWRLSRMGFDVAAAGPYFEVAGISEEQREALSTRSREIGDRLKASGLDGADGPSARDIAALETRGAKKEPPLPELLSLFEAKAEAVGITPETVARLRTGKPSPSPEIQLDHKALLNELMTSQSCATANEALTLICEAGMGRWSASRCLDELAAFMKHPDVVALGRTEQLIEVFTSKATLEMEREVSLRIESGKANASHALSRRNINREFDELEADLRSKLGVPVALGQQREAALHIGSGTGDHAFVEGWAGTGKTTMLRAVAKAYKRSGFETLGCCQSAAAAQNLSRETGIKSRTIASLLISVASGRVKLGTRTILFLDEAGMVGSREFGLLQEAIGKAGGKLVCVGDPKQLQPIEAGGIFASLSREHGKAEISNIQRQRTDFEPLLEWLRPRLAGSERELTTERQALLKALPEEARAQALSDLCAGDAKLSVAFERWKARFDHEWMRSVVEAFATGKAQEALEKMESRGRLKLLRGHQQAVDELMAGWAADKTPIERKAIIGATRAEVAELNDMARKRLIDIGAVKDALGLDIEITHRDATTSARRFAPGDRIVFTMNDRQLGVANGVTATISSIVTTSPDAALMVRLDDPNELGQVEVAIPASFGRFDHSYARTNHSLQGKTVDSAHALANPAMADREWTYVAASRSRFATTIYVDASKLGLIDPESHREQDVAPKTRARAIEALAVRMKRSRAKGTTLDYAQEEQATAPAKIDIGYRQAGLIGRALRAISRRREARQ</sequence>
<dbReference type="InterPro" id="IPR003593">
    <property type="entry name" value="AAA+_ATPase"/>
</dbReference>
<evidence type="ECO:0000256" key="1">
    <source>
        <dbReference type="SAM" id="MobiDB-lite"/>
    </source>
</evidence>
<dbReference type="CDD" id="cd17933">
    <property type="entry name" value="DEXSc_RecD-like"/>
    <property type="match status" value="1"/>
</dbReference>
<organism evidence="3 4">
    <name type="scientific">Roseateles agri</name>
    <dbReference type="NCBI Taxonomy" id="3098619"/>
    <lineage>
        <taxon>Bacteria</taxon>
        <taxon>Pseudomonadati</taxon>
        <taxon>Pseudomonadota</taxon>
        <taxon>Betaproteobacteria</taxon>
        <taxon>Burkholderiales</taxon>
        <taxon>Sphaerotilaceae</taxon>
        <taxon>Roseateles</taxon>
    </lineage>
</organism>
<comment type="caution">
    <text evidence="3">The sequence shown here is derived from an EMBL/GenBank/DDBJ whole genome shotgun (WGS) entry which is preliminary data.</text>
</comment>
<protein>
    <submittedName>
        <fullName evidence="3">MobF family relaxase</fullName>
    </submittedName>
</protein>
<gene>
    <name evidence="3" type="primary">mobF</name>
    <name evidence="3" type="ORF">SNE35_25765</name>
</gene>
<feature type="region of interest" description="Disordered" evidence="1">
    <location>
        <begin position="1"/>
        <end position="54"/>
    </location>
</feature>
<dbReference type="Pfam" id="PF08751">
    <property type="entry name" value="TrwC"/>
    <property type="match status" value="1"/>
</dbReference>